<accession>A0A506U1Q3</accession>
<name>A0A506U1Q3_9HYPH</name>
<evidence type="ECO:0000259" key="2">
    <source>
        <dbReference type="Pfam" id="PF01345"/>
    </source>
</evidence>
<feature type="domain" description="DUF7507" evidence="3">
    <location>
        <begin position="1007"/>
        <end position="1112"/>
    </location>
</feature>
<dbReference type="PANTHER" id="PTHR34819">
    <property type="entry name" value="LARGE CYSTEINE-RICH PERIPLASMIC PROTEIN OMCB"/>
    <property type="match status" value="1"/>
</dbReference>
<protein>
    <submittedName>
        <fullName evidence="4">DUF11 domain-containing protein</fullName>
    </submittedName>
</protein>
<feature type="domain" description="DUF7507" evidence="3">
    <location>
        <begin position="537"/>
        <end position="622"/>
    </location>
</feature>
<sequence>MKYLAVQVFAVLSIIFSHAMRCPAALVSGRPLRRLGLLALAFALEAPLFLAPVPAIVPEAAAAEIPTLTCGTESWILNTAATGPGSHALSGTDRYWQFSSLPRGVHPNQTDDSLPGFPGAGTYFDAVIQDNWWPIGFASRAVFPEGNAGWISNSSSAASTPNKWVSEFAFYRLRFKIDPNVDMSTFSLNLNLMAAQRVREVFVNGTAQNISQPWFKGDTFAYDGYTLGHAIHANLSAGWKNGPGDVNEIIVLGLNLNEAFNQGLSAQLSFPPLKCKSVNPSLKVTKRGFVNGQEGAQYRKGDQIYYTFEVENTGDVDLSDISLTDNMLAGRSVQIPVNQTTLAPQAKVTFTSASFNATDKDVSDSKIDNDVTVNAKGGGKDVSGTSRYTLTAAKTNADFSFTKKVLYVLDSATNEKKQEYNNINDQVFYEFHLHNSGDVALENIKITDTVIGDVNFASPYQGGVVPRLDVEGDITVNASYRVQAKDLDAGSIVNVASAKPASPANAPTREATATVTGKKPRMEVTIVKEGRDGSCQAGSVQSTFERGTQICYYYTVTNTGDVPIYNVAVDDNVLGRIETADGSPIAPGLSRGFSRIYTATQDDVNKGVLRNIAVVTSKLTDGGAEGPKATSNEIVINGIGKDSLSITKSATINGTPHDTTYQKNDKIRWYFEVTNTGAFPVKTSDLVINDPLLAELKLSPPQLIEGEPVLQPGKSAKFASSNYDVQPADLARQELRNTASVTGISQHDGRSIGPYPSNTVILTPDLKPVLTLTKTGTIGGSATAKYVEGSEIDYVFTLTNKGNVDLTGVYLVDDMLGYTKQKPLNVGTIAAEGSVKLSGKYTAKADDVTRGSVHNVATGYGFYGDNRPIPDPPSDDDTRQADQSRYDFTLQKKAAVTGGTADNRFTAAGQQIVYTLTVTNKGNAPIADVTISDTDLEGLDWPSGNTIASIAAGESKSVTAVYTVKLADLDRGRIDNTASATAKKPDGRDVDGGARKASATVYGAGAASVTIQKSGKVASASGRYNAGDSITYTMTVTNSGDVTLKNIRVTDTLEDNGGVLSVSPASLATLEPGHTAEFTASYTAKQADMDRGSITNRATVDAEDPAGRKVPQQEDRFTVHADTKSSLSIVKSVTVDGKNVQRYALGSKIVYYFTVENTGNVAVENINITDSDLIDGLAIKPAAKTTLKPKETVKFETDAYVAQQKDIDAGSITNANAVAKGRQAGSGEAVSSPPSNAVTITADRQAALSLTKNGSVVTKRADGRYQAGDRIDYSFTVTNKGDVTLNNITIADAFLPAGTVYEPASIATLSPHESAGITAQYVATAADVEKGSIVNTATAHSKLPDGSKGPVSDPASKTLLANQEASLTLTKVGTVVGADSQGRYSKVGQRVNYELTVTNTGTISLTNVVVKDPNLTFDADNTIAVLAAGTTKKLTGYYSIKAEDIDRGSFTNTARAFAKAEFADKAERAIEAPEASYTVNANQMPGLVTTKTASVKGRSDGRYEAVGDVIEYRITVRNSGNIVLKDITPRDAMLTDKGITLVAEDKGRAAQLAPEESVTFTASYPVTQADLDAGKVVNVAGASATPPVDSPDTDEVVTPAKINPEITLVKTGSVDDGAATYDSVGDTITYQFVLHNKGNVTLHGVSVVDRDLPVTVSPAQVETLAPGDDAVFEAHYTVKSEDLDRGFITNIASGSATRPDGGAVGPVDSNKVTIAASQMVQLELEKKGTITNREASAYLSGDTITYSFTVTNRGNVTMRDIRIVDAMFAADGAITPASVAVLNAGDTASFTATYQAVQADVDRGSIINHATVTATGPDGNPLADPPEAEHRIDADARAEAKIIKTGLLEDANENGVGESGETVTYGFEIENTGNVTLRDIHVADEMLVAAGVVTEPASIASLAPGDKTQFTATYPLSQKDAAGVMLSNTAHGEGQLPGEGGTYRTDPSTVDIGWAVPSTLEVAKSGTFNDVDNNGFSTEGDTIAYVVTITNDGGQTAENVRPVDQGVLIGGKPGTGKLSDFEPKAPVTLGPGESRQFTAVYTLTDADVQAAAQDEGHVVNTATASGQAGQQSLPATVATATVVLPKPPSSDISVVKTASVRTIHRGENAPFAIIVSNSGQRAQEGLVLVDRMPAGFRYVKGSATINDEAVTPEVAGREIRFKDLRIAPDEELVIRLQITPLITVGPGTYTNIALALDGTGTQLAAPGSASVEIAVDPVFDCGDIIGKVFEDQNGDGYADQGETGLPGVRLATVTGTLITTDPHGRFHIACADLPDQQIGSNFILKLDERSLPKGYHVTTENPRVIRLTAGKMAKINFGAKGGTVIELTMTDDAFTPDSDQLQPQWEAGLDQLIQLMRQKPEAMVKIDYQVAANGPLQKARAKAITKAMEQKWKSAGGKKKVDVMLRVEIRRP</sequence>
<feature type="domain" description="DUF7507" evidence="3">
    <location>
        <begin position="279"/>
        <end position="377"/>
    </location>
</feature>
<feature type="region of interest" description="Disordered" evidence="1">
    <location>
        <begin position="862"/>
        <end position="881"/>
    </location>
</feature>
<dbReference type="InterPro" id="IPR001434">
    <property type="entry name" value="OmcB-like_DUF11"/>
</dbReference>
<feature type="domain" description="DUF7507" evidence="3">
    <location>
        <begin position="416"/>
        <end position="508"/>
    </location>
</feature>
<feature type="domain" description="DUF7507" evidence="3">
    <location>
        <begin position="1246"/>
        <end position="1347"/>
    </location>
</feature>
<dbReference type="EMBL" id="VHLG01000013">
    <property type="protein sequence ID" value="TPW28302.1"/>
    <property type="molecule type" value="Genomic_DNA"/>
</dbReference>
<evidence type="ECO:0000313" key="4">
    <source>
        <dbReference type="EMBL" id="TPW28302.1"/>
    </source>
</evidence>
<feature type="domain" description="DUF7507" evidence="3">
    <location>
        <begin position="1849"/>
        <end position="1938"/>
    </location>
</feature>
<keyword evidence="5" id="KW-1185">Reference proteome</keyword>
<dbReference type="Gene3D" id="2.60.40.10">
    <property type="entry name" value="Immunoglobulins"/>
    <property type="match status" value="4"/>
</dbReference>
<feature type="domain" description="DUF7507" evidence="3">
    <location>
        <begin position="643"/>
        <end position="746"/>
    </location>
</feature>
<dbReference type="Pfam" id="PF24346">
    <property type="entry name" value="DUF7507"/>
    <property type="match status" value="15"/>
</dbReference>
<organism evidence="4 5">
    <name type="scientific">Martelella alba</name>
    <dbReference type="NCBI Taxonomy" id="2590451"/>
    <lineage>
        <taxon>Bacteria</taxon>
        <taxon>Pseudomonadati</taxon>
        <taxon>Pseudomonadota</taxon>
        <taxon>Alphaproteobacteria</taxon>
        <taxon>Hyphomicrobiales</taxon>
        <taxon>Aurantimonadaceae</taxon>
        <taxon>Martelella</taxon>
    </lineage>
</organism>
<feature type="domain" description="DUF7507" evidence="3">
    <location>
        <begin position="1485"/>
        <end position="1593"/>
    </location>
</feature>
<feature type="domain" description="DUF7507" evidence="3">
    <location>
        <begin position="893"/>
        <end position="990"/>
    </location>
</feature>
<dbReference type="OrthoDB" id="9773411at2"/>
<reference evidence="4 5" key="1">
    <citation type="submission" date="2019-06" db="EMBL/GenBank/DDBJ databases">
        <authorList>
            <person name="Li M."/>
        </authorList>
    </citation>
    <scope>NUCLEOTIDE SEQUENCE [LARGE SCALE GENOMIC DNA]</scope>
    <source>
        <strain evidence="4 5">BGMRC2036</strain>
    </source>
</reference>
<dbReference type="InterPro" id="IPR055354">
    <property type="entry name" value="DUF7507"/>
</dbReference>
<dbReference type="Proteomes" id="UP000318801">
    <property type="component" value="Unassembled WGS sequence"/>
</dbReference>
<evidence type="ECO:0000256" key="1">
    <source>
        <dbReference type="SAM" id="MobiDB-lite"/>
    </source>
</evidence>
<dbReference type="PANTHER" id="PTHR34819:SF3">
    <property type="entry name" value="CELL SURFACE PROTEIN"/>
    <property type="match status" value="1"/>
</dbReference>
<feature type="domain" description="DUF7507" evidence="3">
    <location>
        <begin position="1125"/>
        <end position="1232"/>
    </location>
</feature>
<feature type="domain" description="DUF7507" evidence="3">
    <location>
        <begin position="767"/>
        <end position="868"/>
    </location>
</feature>
<dbReference type="InterPro" id="IPR047589">
    <property type="entry name" value="DUF11_rpt"/>
</dbReference>
<dbReference type="Pfam" id="PF01345">
    <property type="entry name" value="DUF11"/>
    <property type="match status" value="1"/>
</dbReference>
<feature type="domain" description="DUF7507" evidence="3">
    <location>
        <begin position="1960"/>
        <end position="2071"/>
    </location>
</feature>
<evidence type="ECO:0000313" key="5">
    <source>
        <dbReference type="Proteomes" id="UP000318801"/>
    </source>
</evidence>
<feature type="domain" description="DUF11" evidence="2">
    <location>
        <begin position="2091"/>
        <end position="2193"/>
    </location>
</feature>
<feature type="domain" description="DUF7507" evidence="3">
    <location>
        <begin position="1366"/>
        <end position="1461"/>
    </location>
</feature>
<comment type="caution">
    <text evidence="4">The sequence shown here is derived from an EMBL/GenBank/DDBJ whole genome shotgun (WGS) entry which is preliminary data.</text>
</comment>
<dbReference type="InterPro" id="IPR051172">
    <property type="entry name" value="Chlamydia_OmcB"/>
</dbReference>
<dbReference type="NCBIfam" id="TIGR01451">
    <property type="entry name" value="B_ant_repeat"/>
    <property type="match status" value="8"/>
</dbReference>
<feature type="domain" description="DUF7507" evidence="3">
    <location>
        <begin position="1603"/>
        <end position="1704"/>
    </location>
</feature>
<dbReference type="InterPro" id="IPR013783">
    <property type="entry name" value="Ig-like_fold"/>
</dbReference>
<evidence type="ECO:0000259" key="3">
    <source>
        <dbReference type="Pfam" id="PF24346"/>
    </source>
</evidence>
<feature type="domain" description="DUF7507" evidence="3">
    <location>
        <begin position="1722"/>
        <end position="1824"/>
    </location>
</feature>
<proteinExistence type="predicted"/>
<gene>
    <name evidence="4" type="ORF">FJU08_18165</name>
</gene>